<comment type="function">
    <text evidence="1">Acts as a component of the essential kinetochore-associated NDC80 complex, which is required for chromosome segregation and spindle checkpoint activity.</text>
</comment>
<protein>
    <recommendedName>
        <fullName evidence="6">Probable kinetochore protein NDC80</fullName>
    </recommendedName>
    <alternativeName>
        <fullName evidence="20">Probable kinetochore protein ndc80</fullName>
    </alternativeName>
</protein>
<evidence type="ECO:0000256" key="20">
    <source>
        <dbReference type="ARBA" id="ARBA00073099"/>
    </source>
</evidence>
<dbReference type="AlphaFoldDB" id="A0A4U0X9J9"/>
<evidence type="ECO:0000256" key="2">
    <source>
        <dbReference type="ARBA" id="ARBA00004123"/>
    </source>
</evidence>
<dbReference type="InterPro" id="IPR057091">
    <property type="entry name" value="NDC80_loop"/>
</dbReference>
<feature type="compositionally biased region" description="Basic residues" evidence="22">
    <location>
        <begin position="1013"/>
        <end position="1027"/>
    </location>
</feature>
<dbReference type="GO" id="GO:0051301">
    <property type="term" value="P:cell division"/>
    <property type="evidence" value="ECO:0007669"/>
    <property type="project" value="UniProtKB-KW"/>
</dbReference>
<evidence type="ECO:0000256" key="6">
    <source>
        <dbReference type="ARBA" id="ARBA00016554"/>
    </source>
</evidence>
<dbReference type="InterPro" id="IPR009617">
    <property type="entry name" value="Seipin"/>
</dbReference>
<evidence type="ECO:0000256" key="17">
    <source>
        <dbReference type="ARBA" id="ARBA00023242"/>
    </source>
</evidence>
<dbReference type="InterPro" id="IPR005550">
    <property type="entry name" value="Kinetochore_Ndc80"/>
</dbReference>
<feature type="compositionally biased region" description="Polar residues" evidence="22">
    <location>
        <begin position="900"/>
        <end position="912"/>
    </location>
</feature>
<dbReference type="Pfam" id="PF24487">
    <property type="entry name" value="NDC80_loop"/>
    <property type="match status" value="1"/>
</dbReference>
<name>A0A4U0X9J9_9PEZI</name>
<evidence type="ECO:0000259" key="24">
    <source>
        <dbReference type="Pfam" id="PF03801"/>
    </source>
</evidence>
<feature type="compositionally biased region" description="Low complexity" evidence="22">
    <location>
        <begin position="858"/>
        <end position="871"/>
    </location>
</feature>
<evidence type="ECO:0000256" key="15">
    <source>
        <dbReference type="ARBA" id="ARBA00023098"/>
    </source>
</evidence>
<feature type="domain" description="Kinetochore protein Ndc80 CH" evidence="24">
    <location>
        <begin position="5"/>
        <end position="131"/>
    </location>
</feature>
<keyword evidence="10" id="KW-0498">Mitosis</keyword>
<dbReference type="GO" id="GO:0140042">
    <property type="term" value="P:lipid droplet formation"/>
    <property type="evidence" value="ECO:0007669"/>
    <property type="project" value="UniProtKB-ARBA"/>
</dbReference>
<evidence type="ECO:0000256" key="13">
    <source>
        <dbReference type="ARBA" id="ARBA00022989"/>
    </source>
</evidence>
<evidence type="ECO:0000256" key="23">
    <source>
        <dbReference type="SAM" id="Phobius"/>
    </source>
</evidence>
<dbReference type="Gene3D" id="1.10.418.30">
    <property type="entry name" value="Ncd80 complex, Ncd80 subunit"/>
    <property type="match status" value="1"/>
</dbReference>
<dbReference type="PANTHER" id="PTHR10643">
    <property type="entry name" value="KINETOCHORE PROTEIN NDC80"/>
    <property type="match status" value="1"/>
</dbReference>
<sequence>MAPPSNGIPNDPRRLKESSLRQQMGQELLEYLTQYNFEMDMKHSLTHKTMTSPTQKDFNQMFVWLYHRIDPAFRFQKTIDAEIPPLLKQLRYPFEKSITKSQLAAVGGNNWHTFLGLLHWMMQLAKMMEQYSAGAYDDACHDAGYDVGGDRIIFDFLSGSYKEWLSVEQEDDEEDDAARLIEPHVQAMAAKFDQANAGHLEQVKVLEAESKALQDQIDDLERSKPRLAKLDEQIKILEEDRVKFETYNNSMEAKVEKYQNRARLLEDEIVKVEKELAEAQEEKTSLQDMVDKQGITVQDIDRMNTERERLQKGVETTSLRLEESKEKMMKKEIEASGKLEELEQAVDKYNSLGYQIGIIPPEAPNAKGQHYELVLTLNAGPDFRSSQRGGSQGPETDRLLADAGSGYQPHHLLNLELRGSVKSSIIALRKEISDRRNAALEADMNNHDLLDKTKEALDDKQAEVDGLGHRVRAAEEEFEKTREITTAQKMASDTQIERMEKELAKMRAGLGESVQLMEQREMNTNIEYEQLTLRAAALREELHTEIERMLENVCKFKLHIQTSLESYENFVAEEVEKECEAQEMPEDEMDDAILTPLNALISAPAQRAYVSSILLLTTSLVLAGIAITAYTLFYYAYVPQIGFERTVHLQFGDAAHPYGTASLAAQLASAQKYDISVLLHLPRSPGNAALGNFMVDLQLLAPPPTTGVSGMLSASTSDEKEKEPLAQSRRPAILTYYSPVVEHILKTTELPWYVLGLRHEDETLRVSMLEGVEFSKGWRNVPASLRLEVKTQEGGTQMQIYGCKVVFRARFQGLRWLMYNHRITSFVLFTTTFWAVSMTSTFLAWAVISLFILPAFSSSSSSTSSTSTSTSAPPARNAMKSESVKSESEEEAEGFDADNLSDTSRTFPTYSRQPPLHYSAPRPRIKKEEEDAEADQYDESGRYRYVEQVGEAGEEGGYGELDDALAPLQMLPPQPWTTGEADDEDEKDEEADAFVGDSGLGTSMDSSVDGNARRRRGGRAGRKRSEG</sequence>
<comment type="subcellular location">
    <subcellularLocation>
        <location evidence="4">Chromosome</location>
        <location evidence="4">Centromere</location>
        <location evidence="4">Kinetochore</location>
    </subcellularLocation>
    <subcellularLocation>
        <location evidence="3">Endoplasmic reticulum membrane</location>
        <topology evidence="3">Multi-pass membrane protein</topology>
    </subcellularLocation>
    <subcellularLocation>
        <location evidence="2">Nucleus</location>
    </subcellularLocation>
</comment>
<feature type="coiled-coil region" evidence="21">
    <location>
        <begin position="521"/>
        <end position="548"/>
    </location>
</feature>
<dbReference type="GO" id="GO:0005634">
    <property type="term" value="C:nucleus"/>
    <property type="evidence" value="ECO:0007669"/>
    <property type="project" value="UniProtKB-SubCell"/>
</dbReference>
<keyword evidence="8" id="KW-0132">Cell division</keyword>
<evidence type="ECO:0000256" key="3">
    <source>
        <dbReference type="ARBA" id="ARBA00004477"/>
    </source>
</evidence>
<evidence type="ECO:0000256" key="9">
    <source>
        <dbReference type="ARBA" id="ARBA00022692"/>
    </source>
</evidence>
<evidence type="ECO:0000256" key="19">
    <source>
        <dbReference type="ARBA" id="ARBA00023328"/>
    </source>
</evidence>
<keyword evidence="15" id="KW-0443">Lipid metabolism</keyword>
<keyword evidence="12" id="KW-0995">Kinetochore</keyword>
<feature type="transmembrane region" description="Helical" evidence="23">
    <location>
        <begin position="826"/>
        <end position="856"/>
    </location>
</feature>
<keyword evidence="7" id="KW-0158">Chromosome</keyword>
<keyword evidence="17" id="KW-0539">Nucleus</keyword>
<keyword evidence="18" id="KW-0131">Cell cycle</keyword>
<evidence type="ECO:0000256" key="5">
    <source>
        <dbReference type="ARBA" id="ARBA00007050"/>
    </source>
</evidence>
<comment type="similarity">
    <text evidence="5">Belongs to the NDC80/HEC1 family.</text>
</comment>
<feature type="coiled-coil region" evidence="21">
    <location>
        <begin position="450"/>
        <end position="477"/>
    </location>
</feature>
<dbReference type="STRING" id="331657.A0A4U0X9J9"/>
<dbReference type="InterPro" id="IPR055260">
    <property type="entry name" value="Ndc80_CH"/>
</dbReference>
<evidence type="ECO:0000256" key="14">
    <source>
        <dbReference type="ARBA" id="ARBA00023054"/>
    </source>
</evidence>
<keyword evidence="13 23" id="KW-1133">Transmembrane helix</keyword>
<comment type="caution">
    <text evidence="26">The sequence shown here is derived from an EMBL/GenBank/DDBJ whole genome shotgun (WGS) entry which is preliminary data.</text>
</comment>
<dbReference type="OrthoDB" id="7459479at2759"/>
<dbReference type="Proteomes" id="UP000308768">
    <property type="component" value="Unassembled WGS sequence"/>
</dbReference>
<dbReference type="CDD" id="cd23995">
    <property type="entry name" value="Seipin_BSCL2_like"/>
    <property type="match status" value="1"/>
</dbReference>
<evidence type="ECO:0000256" key="12">
    <source>
        <dbReference type="ARBA" id="ARBA00022838"/>
    </source>
</evidence>
<feature type="domain" description="Kinetochore protein NDC80 loop region" evidence="25">
    <location>
        <begin position="311"/>
        <end position="384"/>
    </location>
</feature>
<dbReference type="Pfam" id="PF06775">
    <property type="entry name" value="Seipin"/>
    <property type="match status" value="1"/>
</dbReference>
<evidence type="ECO:0000256" key="18">
    <source>
        <dbReference type="ARBA" id="ARBA00023306"/>
    </source>
</evidence>
<evidence type="ECO:0000256" key="16">
    <source>
        <dbReference type="ARBA" id="ARBA00023136"/>
    </source>
</evidence>
<feature type="coiled-coil region" evidence="21">
    <location>
        <begin position="196"/>
        <end position="345"/>
    </location>
</feature>
<gene>
    <name evidence="26" type="ORF">B0A49_03719</name>
</gene>
<keyword evidence="16 23" id="KW-0472">Membrane</keyword>
<evidence type="ECO:0000256" key="8">
    <source>
        <dbReference type="ARBA" id="ARBA00022618"/>
    </source>
</evidence>
<reference evidence="26 27" key="1">
    <citation type="submission" date="2017-03" db="EMBL/GenBank/DDBJ databases">
        <title>Genomes of endolithic fungi from Antarctica.</title>
        <authorList>
            <person name="Coleine C."/>
            <person name="Masonjones S."/>
            <person name="Stajich J.E."/>
        </authorList>
    </citation>
    <scope>NUCLEOTIDE SEQUENCE [LARGE SCALE GENOMIC DNA]</scope>
    <source>
        <strain evidence="26 27">CCFEE 5187</strain>
    </source>
</reference>
<dbReference type="EMBL" id="NAJN01000507">
    <property type="protein sequence ID" value="TKA72316.1"/>
    <property type="molecule type" value="Genomic_DNA"/>
</dbReference>
<keyword evidence="19" id="KW-0137">Centromere</keyword>
<dbReference type="InterPro" id="IPR038273">
    <property type="entry name" value="Ndc80_sf"/>
</dbReference>
<dbReference type="GO" id="GO:0005789">
    <property type="term" value="C:endoplasmic reticulum membrane"/>
    <property type="evidence" value="ECO:0007669"/>
    <property type="project" value="UniProtKB-SubCell"/>
</dbReference>
<keyword evidence="11" id="KW-0256">Endoplasmic reticulum</keyword>
<organism evidence="26 27">
    <name type="scientific">Cryomyces minteri</name>
    <dbReference type="NCBI Taxonomy" id="331657"/>
    <lineage>
        <taxon>Eukaryota</taxon>
        <taxon>Fungi</taxon>
        <taxon>Dikarya</taxon>
        <taxon>Ascomycota</taxon>
        <taxon>Pezizomycotina</taxon>
        <taxon>Dothideomycetes</taxon>
        <taxon>Dothideomycetes incertae sedis</taxon>
        <taxon>Cryomyces</taxon>
    </lineage>
</organism>
<dbReference type="GO" id="GO:0051315">
    <property type="term" value="P:attachment of mitotic spindle microtubules to kinetochore"/>
    <property type="evidence" value="ECO:0007669"/>
    <property type="project" value="InterPro"/>
</dbReference>
<feature type="compositionally biased region" description="Acidic residues" evidence="22">
    <location>
        <begin position="980"/>
        <end position="992"/>
    </location>
</feature>
<evidence type="ECO:0000256" key="21">
    <source>
        <dbReference type="SAM" id="Coils"/>
    </source>
</evidence>
<feature type="region of interest" description="Disordered" evidence="22">
    <location>
        <begin position="858"/>
        <end position="1027"/>
    </location>
</feature>
<keyword evidence="14 21" id="KW-0175">Coiled coil</keyword>
<dbReference type="FunFam" id="1.10.418.30:FF:000001">
    <property type="entry name" value="Probable kinetochore protein ndc80"/>
    <property type="match status" value="1"/>
</dbReference>
<keyword evidence="27" id="KW-1185">Reference proteome</keyword>
<evidence type="ECO:0000256" key="4">
    <source>
        <dbReference type="ARBA" id="ARBA00004629"/>
    </source>
</evidence>
<dbReference type="PANTHER" id="PTHR10643:SF2">
    <property type="entry name" value="KINETOCHORE PROTEIN NDC80 HOMOLOG"/>
    <property type="match status" value="1"/>
</dbReference>
<evidence type="ECO:0000313" key="26">
    <source>
        <dbReference type="EMBL" id="TKA72316.1"/>
    </source>
</evidence>
<evidence type="ECO:0000256" key="7">
    <source>
        <dbReference type="ARBA" id="ARBA00022454"/>
    </source>
</evidence>
<feature type="transmembrane region" description="Helical" evidence="23">
    <location>
        <begin position="613"/>
        <end position="637"/>
    </location>
</feature>
<evidence type="ECO:0000256" key="22">
    <source>
        <dbReference type="SAM" id="MobiDB-lite"/>
    </source>
</evidence>
<proteinExistence type="inferred from homology"/>
<dbReference type="Pfam" id="PF03801">
    <property type="entry name" value="Ndc80_HEC"/>
    <property type="match status" value="1"/>
</dbReference>
<accession>A0A4U0X9J9</accession>
<evidence type="ECO:0000259" key="25">
    <source>
        <dbReference type="Pfam" id="PF24487"/>
    </source>
</evidence>
<evidence type="ECO:0000256" key="1">
    <source>
        <dbReference type="ARBA" id="ARBA00002772"/>
    </source>
</evidence>
<feature type="compositionally biased region" description="Polar residues" evidence="22">
    <location>
        <begin position="1000"/>
        <end position="1009"/>
    </location>
</feature>
<evidence type="ECO:0000256" key="11">
    <source>
        <dbReference type="ARBA" id="ARBA00022824"/>
    </source>
</evidence>
<dbReference type="GO" id="GO:0031262">
    <property type="term" value="C:Ndc80 complex"/>
    <property type="evidence" value="ECO:0007669"/>
    <property type="project" value="InterPro"/>
</dbReference>
<evidence type="ECO:0000256" key="10">
    <source>
        <dbReference type="ARBA" id="ARBA00022776"/>
    </source>
</evidence>
<keyword evidence="9 23" id="KW-0812">Transmembrane</keyword>
<dbReference type="GO" id="GO:0006629">
    <property type="term" value="P:lipid metabolic process"/>
    <property type="evidence" value="ECO:0007669"/>
    <property type="project" value="UniProtKB-KW"/>
</dbReference>
<evidence type="ECO:0000313" key="27">
    <source>
        <dbReference type="Proteomes" id="UP000308768"/>
    </source>
</evidence>